<evidence type="ECO:0000313" key="3">
    <source>
        <dbReference type="Proteomes" id="UP001250698"/>
    </source>
</evidence>
<feature type="transmembrane region" description="Helical" evidence="1">
    <location>
        <begin position="83"/>
        <end position="100"/>
    </location>
</feature>
<feature type="transmembrane region" description="Helical" evidence="1">
    <location>
        <begin position="326"/>
        <end position="343"/>
    </location>
</feature>
<feature type="transmembrane region" description="Helical" evidence="1">
    <location>
        <begin position="20"/>
        <end position="38"/>
    </location>
</feature>
<feature type="transmembrane region" description="Helical" evidence="1">
    <location>
        <begin position="149"/>
        <end position="173"/>
    </location>
</feature>
<sequence length="635" mass="71745">MKLPSLQQLAAEAARVVRRFPLTLLCAVVLCSVGIYTNHLNYQEKQHLDWLFPVLSAAGLGLSGTLAVALTAERYHWRLALRWGALAVVLGLLAVWYALAPAQPNTEWGARLALLLLGTHLAVAAGPYLPELRRQADTPGFWRYNETLFLRILTAGLYSGVLFAGCALALVAVENLFFVDIKPRVYADLFVVLGSIFNTWFFLAGVPRDFAALEQEVSYPKGLKVFTQFVLLPLVVLYLGILYAYLGRILLVQALPQGWVSMLVLALAVAGIFALLLIHPIRHAAENTWIRTFGRWFYLALFPLLGLLAVAIGTRIRTYGITEERYFVLVLAAWLFGIAIYFLRRRGQGIIWIPASLAVVAFLAAGGPWGAFAVARRSQLNQLREISTQYGLLKDGKLDGAGKRVSELPKEARKRISSIFDFFADREAVEKLQPFFATKLVLPDSLQNRFRWARTYQQTRQLYTISGLPEWNEYDQYSDEGGVHSGRRISFKPDNGSLWRLGDGRYLWTEVDTRHYQQPEREVVAEQFLPEGRFRFVSTGFGRQLHLEECMPSGDWHTQLVWHPGKLADSLSEKHSISNSDDIALSNTALNLQSQRGALSAQLLFSMLDREQHQDTVTYQYRAQVIMQLKRKLIR</sequence>
<evidence type="ECO:0000256" key="1">
    <source>
        <dbReference type="SAM" id="Phobius"/>
    </source>
</evidence>
<feature type="transmembrane region" description="Helical" evidence="1">
    <location>
        <begin position="112"/>
        <end position="129"/>
    </location>
</feature>
<feature type="transmembrane region" description="Helical" evidence="1">
    <location>
        <begin position="185"/>
        <end position="205"/>
    </location>
</feature>
<feature type="transmembrane region" description="Helical" evidence="1">
    <location>
        <begin position="258"/>
        <end position="281"/>
    </location>
</feature>
<evidence type="ECO:0000313" key="2">
    <source>
        <dbReference type="EMBL" id="MDU0372718.1"/>
    </source>
</evidence>
<organism evidence="2 3">
    <name type="scientific">Hymenobacter endophyticus</name>
    <dbReference type="NCBI Taxonomy" id="3076335"/>
    <lineage>
        <taxon>Bacteria</taxon>
        <taxon>Pseudomonadati</taxon>
        <taxon>Bacteroidota</taxon>
        <taxon>Cytophagia</taxon>
        <taxon>Cytophagales</taxon>
        <taxon>Hymenobacteraceae</taxon>
        <taxon>Hymenobacter</taxon>
    </lineage>
</organism>
<keyword evidence="1" id="KW-0812">Transmembrane</keyword>
<comment type="caution">
    <text evidence="2">The sequence shown here is derived from an EMBL/GenBank/DDBJ whole genome shotgun (WGS) entry which is preliminary data.</text>
</comment>
<protein>
    <submittedName>
        <fullName evidence="2">DUF4153 domain-containing protein</fullName>
    </submittedName>
</protein>
<keyword evidence="1" id="KW-1133">Transmembrane helix</keyword>
<feature type="transmembrane region" description="Helical" evidence="1">
    <location>
        <begin position="225"/>
        <end position="246"/>
    </location>
</feature>
<proteinExistence type="predicted"/>
<keyword evidence="1" id="KW-0472">Membrane</keyword>
<feature type="transmembrane region" description="Helical" evidence="1">
    <location>
        <begin position="50"/>
        <end position="71"/>
    </location>
</feature>
<keyword evidence="3" id="KW-1185">Reference proteome</keyword>
<reference evidence="2 3" key="1">
    <citation type="submission" date="2023-10" db="EMBL/GenBank/DDBJ databases">
        <title>Hymenobacter endophyticus sp. nov., an isolate from the leaf tissues of wheat.</title>
        <authorList>
            <person name="Dai Y."/>
        </authorList>
    </citation>
    <scope>NUCLEOTIDE SEQUENCE [LARGE SCALE GENOMIC DNA]</scope>
    <source>
        <strain evidence="2 3">ZK17L-C2</strain>
    </source>
</reference>
<name>A0ABU3TMV4_9BACT</name>
<feature type="transmembrane region" description="Helical" evidence="1">
    <location>
        <begin position="349"/>
        <end position="375"/>
    </location>
</feature>
<accession>A0ABU3TMV4</accession>
<feature type="transmembrane region" description="Helical" evidence="1">
    <location>
        <begin position="293"/>
        <end position="314"/>
    </location>
</feature>
<gene>
    <name evidence="2" type="ORF">ROI90_20090</name>
</gene>
<dbReference type="Proteomes" id="UP001250698">
    <property type="component" value="Unassembled WGS sequence"/>
</dbReference>
<dbReference type="RefSeq" id="WP_316000075.1">
    <property type="nucleotide sequence ID" value="NZ_JAWDJT010000018.1"/>
</dbReference>
<dbReference type="EMBL" id="JAWDJT010000018">
    <property type="protein sequence ID" value="MDU0372718.1"/>
    <property type="molecule type" value="Genomic_DNA"/>
</dbReference>
<dbReference type="InterPro" id="IPR025291">
    <property type="entry name" value="DUF4153"/>
</dbReference>
<dbReference type="Pfam" id="PF13687">
    <property type="entry name" value="DUF4153"/>
    <property type="match status" value="1"/>
</dbReference>